<dbReference type="Proteomes" id="UP000887229">
    <property type="component" value="Unassembled WGS sequence"/>
</dbReference>
<proteinExistence type="predicted"/>
<dbReference type="InterPro" id="IPR036291">
    <property type="entry name" value="NAD(P)-bd_dom_sf"/>
</dbReference>
<dbReference type="EMBL" id="MU251273">
    <property type="protein sequence ID" value="KAG9250798.1"/>
    <property type="molecule type" value="Genomic_DNA"/>
</dbReference>
<dbReference type="Gene3D" id="3.40.50.720">
    <property type="entry name" value="NAD(P)-binding Rossmann-like Domain"/>
    <property type="match status" value="1"/>
</dbReference>
<keyword evidence="2" id="KW-1185">Reference proteome</keyword>
<organism evidence="1 2">
    <name type="scientific">Emericellopsis atlantica</name>
    <dbReference type="NCBI Taxonomy" id="2614577"/>
    <lineage>
        <taxon>Eukaryota</taxon>
        <taxon>Fungi</taxon>
        <taxon>Dikarya</taxon>
        <taxon>Ascomycota</taxon>
        <taxon>Pezizomycotina</taxon>
        <taxon>Sordariomycetes</taxon>
        <taxon>Hypocreomycetidae</taxon>
        <taxon>Hypocreales</taxon>
        <taxon>Bionectriaceae</taxon>
        <taxon>Emericellopsis</taxon>
    </lineage>
</organism>
<dbReference type="OrthoDB" id="1274115at2759"/>
<protein>
    <submittedName>
        <fullName evidence="1">Uncharacterized protein</fullName>
    </submittedName>
</protein>
<dbReference type="GeneID" id="70297398"/>
<comment type="caution">
    <text evidence="1">The sequence shown here is derived from an EMBL/GenBank/DDBJ whole genome shotgun (WGS) entry which is preliminary data.</text>
</comment>
<name>A0A9P8CKX3_9HYPO</name>
<dbReference type="AlphaFoldDB" id="A0A9P8CKX3"/>
<gene>
    <name evidence="1" type="ORF">F5Z01DRAFT_713281</name>
</gene>
<sequence>MDMTESKDSITAKVQALGRIDYLVNNAGYSILAPCEEITPITQIWRSLVRLGHLNTIASL</sequence>
<dbReference type="RefSeq" id="XP_046114722.1">
    <property type="nucleotide sequence ID" value="XM_046266495.1"/>
</dbReference>
<dbReference type="SUPFAM" id="SSF51735">
    <property type="entry name" value="NAD(P)-binding Rossmann-fold domains"/>
    <property type="match status" value="1"/>
</dbReference>
<accession>A0A9P8CKX3</accession>
<evidence type="ECO:0000313" key="2">
    <source>
        <dbReference type="Proteomes" id="UP000887229"/>
    </source>
</evidence>
<reference evidence="1" key="1">
    <citation type="journal article" date="2021" name="IMA Fungus">
        <title>Genomic characterization of three marine fungi, including Emericellopsis atlantica sp. nov. with signatures of a generalist lifestyle and marine biomass degradation.</title>
        <authorList>
            <person name="Hagestad O.C."/>
            <person name="Hou L."/>
            <person name="Andersen J.H."/>
            <person name="Hansen E.H."/>
            <person name="Altermark B."/>
            <person name="Li C."/>
            <person name="Kuhnert E."/>
            <person name="Cox R.J."/>
            <person name="Crous P.W."/>
            <person name="Spatafora J.W."/>
            <person name="Lail K."/>
            <person name="Amirebrahimi M."/>
            <person name="Lipzen A."/>
            <person name="Pangilinan J."/>
            <person name="Andreopoulos W."/>
            <person name="Hayes R.D."/>
            <person name="Ng V."/>
            <person name="Grigoriev I.V."/>
            <person name="Jackson S.A."/>
            <person name="Sutton T.D.S."/>
            <person name="Dobson A.D.W."/>
            <person name="Rama T."/>
        </authorList>
    </citation>
    <scope>NUCLEOTIDE SEQUENCE</scope>
    <source>
        <strain evidence="1">TS7</strain>
    </source>
</reference>
<evidence type="ECO:0000313" key="1">
    <source>
        <dbReference type="EMBL" id="KAG9250798.1"/>
    </source>
</evidence>